<evidence type="ECO:0000256" key="1">
    <source>
        <dbReference type="SAM" id="MobiDB-lite"/>
    </source>
</evidence>
<dbReference type="InterPro" id="IPR013083">
    <property type="entry name" value="Znf_RING/FYVE/PHD"/>
</dbReference>
<dbReference type="InterPro" id="IPR001841">
    <property type="entry name" value="Znf_RING"/>
</dbReference>
<proteinExistence type="predicted"/>
<dbReference type="PANTHER" id="PTHR14879">
    <property type="entry name" value="CASPASE REGULATOR, RING FINGER DOMAIN-CONTAINING"/>
    <property type="match status" value="1"/>
</dbReference>
<evidence type="ECO:0000259" key="2">
    <source>
        <dbReference type="PROSITE" id="PS50089"/>
    </source>
</evidence>
<accession>A0A0F9GD48</accession>
<dbReference type="InterPro" id="IPR051728">
    <property type="entry name" value="RING-FYVE_E3_ubiquitin-ligase"/>
</dbReference>
<dbReference type="Pfam" id="PF13920">
    <property type="entry name" value="zf-C3HC4_3"/>
    <property type="match status" value="1"/>
</dbReference>
<name>A0A0F9GD48_9ZZZZ</name>
<dbReference type="EMBL" id="LAZR01018357">
    <property type="protein sequence ID" value="KKL96718.1"/>
    <property type="molecule type" value="Genomic_DNA"/>
</dbReference>
<protein>
    <recommendedName>
        <fullName evidence="2">RING-type domain-containing protein</fullName>
    </recommendedName>
</protein>
<sequence length="308" mass="32395">VGEGWERGTATALIGGRAVETHFGGSFGSSATVKANATVPALDGDRTFAVVLEFPPPPAALNLAKRESVESWLVRVRDTPQIDVLVDTDAFGAAEPYRAVTDSIPAGGSTVVVALAGLFLVFCGPLGCWCCIAELREDKEGEDRFAARRDANKHSDDHLTQRLKQEKGEAAAADDVVIIVAAADHNHGVSLPRVDQPTKCKGSSCSSDAECEDGETTEELTSGDDSSATESTGNAAAAAKCVVCWQRESEVALVPCGHMGFCDACAHKLDACPICWNLITERLTVFNVTTGGDASATDVCKREDRPAV</sequence>
<dbReference type="SMART" id="SM00184">
    <property type="entry name" value="RING"/>
    <property type="match status" value="1"/>
</dbReference>
<dbReference type="PROSITE" id="PS50089">
    <property type="entry name" value="ZF_RING_2"/>
    <property type="match status" value="1"/>
</dbReference>
<feature type="region of interest" description="Disordered" evidence="1">
    <location>
        <begin position="194"/>
        <end position="231"/>
    </location>
</feature>
<feature type="non-terminal residue" evidence="3">
    <location>
        <position position="1"/>
    </location>
</feature>
<dbReference type="SUPFAM" id="SSF57850">
    <property type="entry name" value="RING/U-box"/>
    <property type="match status" value="1"/>
</dbReference>
<feature type="compositionally biased region" description="Acidic residues" evidence="1">
    <location>
        <begin position="209"/>
        <end position="222"/>
    </location>
</feature>
<reference evidence="3" key="1">
    <citation type="journal article" date="2015" name="Nature">
        <title>Complex archaea that bridge the gap between prokaryotes and eukaryotes.</title>
        <authorList>
            <person name="Spang A."/>
            <person name="Saw J.H."/>
            <person name="Jorgensen S.L."/>
            <person name="Zaremba-Niedzwiedzka K."/>
            <person name="Martijn J."/>
            <person name="Lind A.E."/>
            <person name="van Eijk R."/>
            <person name="Schleper C."/>
            <person name="Guy L."/>
            <person name="Ettema T.J."/>
        </authorList>
    </citation>
    <scope>NUCLEOTIDE SEQUENCE</scope>
</reference>
<feature type="domain" description="RING-type" evidence="2">
    <location>
        <begin position="241"/>
        <end position="275"/>
    </location>
</feature>
<organism evidence="3">
    <name type="scientific">marine sediment metagenome</name>
    <dbReference type="NCBI Taxonomy" id="412755"/>
    <lineage>
        <taxon>unclassified sequences</taxon>
        <taxon>metagenomes</taxon>
        <taxon>ecological metagenomes</taxon>
    </lineage>
</organism>
<dbReference type="Gene3D" id="3.30.40.10">
    <property type="entry name" value="Zinc/RING finger domain, C3HC4 (zinc finger)"/>
    <property type="match status" value="1"/>
</dbReference>
<evidence type="ECO:0000313" key="3">
    <source>
        <dbReference type="EMBL" id="KKL96718.1"/>
    </source>
</evidence>
<gene>
    <name evidence="3" type="ORF">LCGC14_1841700</name>
</gene>
<dbReference type="PANTHER" id="PTHR14879:SF5">
    <property type="entry name" value="RING-TYPE DOMAIN-CONTAINING PROTEIN"/>
    <property type="match status" value="1"/>
</dbReference>
<comment type="caution">
    <text evidence="3">The sequence shown here is derived from an EMBL/GenBank/DDBJ whole genome shotgun (WGS) entry which is preliminary data.</text>
</comment>
<dbReference type="AlphaFoldDB" id="A0A0F9GD48"/>